<proteinExistence type="predicted"/>
<dbReference type="InterPro" id="IPR022121">
    <property type="entry name" value="Peptidase_M73_camelysin"/>
</dbReference>
<dbReference type="AlphaFoldDB" id="A0A1Y3GBC3"/>
<reference evidence="1 2" key="1">
    <citation type="submission" date="2016-12" db="EMBL/GenBank/DDBJ databases">
        <title>Discovery of methanogenic haloarchaea.</title>
        <authorList>
            <person name="Sorokin D.Y."/>
            <person name="Makarova K.S."/>
            <person name="Abbas B."/>
            <person name="Ferrer M."/>
            <person name="Golyshin P.N."/>
        </authorList>
    </citation>
    <scope>NUCLEOTIDE SEQUENCE [LARGE SCALE GENOMIC DNA]</scope>
    <source>
        <strain evidence="1">AMET1</strain>
    </source>
</reference>
<evidence type="ECO:0000313" key="2">
    <source>
        <dbReference type="Proteomes" id="UP000195137"/>
    </source>
</evidence>
<evidence type="ECO:0000313" key="1">
    <source>
        <dbReference type="EMBL" id="OUJ18762.1"/>
    </source>
</evidence>
<dbReference type="Proteomes" id="UP000195137">
    <property type="component" value="Unassembled WGS sequence"/>
</dbReference>
<name>A0A1Y3GBC3_9EURY</name>
<dbReference type="RefSeq" id="WP_086636822.1">
    <property type="nucleotide sequence ID" value="NZ_MRZU01000003.1"/>
</dbReference>
<dbReference type="NCBIfam" id="TIGR04088">
    <property type="entry name" value="cognate_SipW"/>
    <property type="match status" value="1"/>
</dbReference>
<gene>
    <name evidence="1" type="ORF">AMET1_0412</name>
</gene>
<comment type="caution">
    <text evidence="1">The sequence shown here is derived from an EMBL/GenBank/DDBJ whole genome shotgun (WGS) entry which is preliminary data.</text>
</comment>
<organism evidence="1 2">
    <name type="scientific">Methanonatronarchaeum thermophilum</name>
    <dbReference type="NCBI Taxonomy" id="1927129"/>
    <lineage>
        <taxon>Archaea</taxon>
        <taxon>Methanobacteriati</taxon>
        <taxon>Methanobacteriota</taxon>
        <taxon>Methanonatronarchaeia</taxon>
        <taxon>Methanonatronarchaeales</taxon>
        <taxon>Methanonatronarchaeaceae</taxon>
        <taxon>Methanonatronarchaeum</taxon>
    </lineage>
</organism>
<keyword evidence="2" id="KW-1185">Reference proteome</keyword>
<dbReference type="OrthoDB" id="85776at2157"/>
<sequence>MISKKVLFSVMLIGLIGVAAGAGTFAFFSDTEEADGVFMAGTIDIAVDGENPWSQSYEMIDMKPCKQVEDANVNITNVGTNPALIFKHINVTDYNTGLELFTAPTCDNCNNNDVTPQVVDNNDCEWWCGEEFSSEPEWTAEKQLGERVDDIHNVTEYSITIDGELIDLECFLGLEDVTVGDIECKYMFLGVLDNGDSMMVNQTYKLSADAGNEYQGDQFNFKMKFIALQTNDDTTIPEYIDLTQPCDVEPETFDLTVNFNETRGEVLKIINDADPVNAATGEAQQYEEDTTITLQFNVNDPEIFSLGHHIVDGDEIKSGDTLTLEMTEDKEVDVQFLQRIEVGNLNSQQQGTIADIESLGDKIIVEVKVAPENTEEYDGNFTVRHVMFTEIDDYPGAENAVFDEKRLMFFDEGVATFTLGETDKSADIELGSLDLELILFYSIENADEKALSPDDVINRWLHVL</sequence>
<dbReference type="Pfam" id="PF12389">
    <property type="entry name" value="Peptidase_M73"/>
    <property type="match status" value="1"/>
</dbReference>
<dbReference type="EMBL" id="MRZU01000003">
    <property type="protein sequence ID" value="OUJ18762.1"/>
    <property type="molecule type" value="Genomic_DNA"/>
</dbReference>
<dbReference type="InterPro" id="IPR023833">
    <property type="entry name" value="Signal_pept_SipW-depend-type"/>
</dbReference>
<protein>
    <submittedName>
        <fullName evidence="1">M73 family secreted endopeptidase</fullName>
    </submittedName>
</protein>
<accession>A0A1Y3GBC3</accession>